<proteinExistence type="predicted"/>
<reference evidence="2" key="1">
    <citation type="journal article" date="2008" name="Nat. Genet.">
        <title>The Pristionchus pacificus genome provides a unique perspective on nematode lifestyle and parasitism.</title>
        <authorList>
            <person name="Dieterich C."/>
            <person name="Clifton S.W."/>
            <person name="Schuster L.N."/>
            <person name="Chinwalla A."/>
            <person name="Delehaunty K."/>
            <person name="Dinkelacker I."/>
            <person name="Fulton L."/>
            <person name="Fulton R."/>
            <person name="Godfrey J."/>
            <person name="Minx P."/>
            <person name="Mitreva M."/>
            <person name="Roeseler W."/>
            <person name="Tian H."/>
            <person name="Witte H."/>
            <person name="Yang S.P."/>
            <person name="Wilson R.K."/>
            <person name="Sommer R.J."/>
        </authorList>
    </citation>
    <scope>NUCLEOTIDE SEQUENCE [LARGE SCALE GENOMIC DNA]</scope>
    <source>
        <strain evidence="2">PS312</strain>
    </source>
</reference>
<evidence type="ECO:0000313" key="1">
    <source>
        <dbReference type="EnsemblMetazoa" id="PPA46303.1"/>
    </source>
</evidence>
<dbReference type="AlphaFoldDB" id="A0A2A6CHA7"/>
<organism evidence="1 2">
    <name type="scientific">Pristionchus pacificus</name>
    <name type="common">Parasitic nematode worm</name>
    <dbReference type="NCBI Taxonomy" id="54126"/>
    <lineage>
        <taxon>Eukaryota</taxon>
        <taxon>Metazoa</taxon>
        <taxon>Ecdysozoa</taxon>
        <taxon>Nematoda</taxon>
        <taxon>Chromadorea</taxon>
        <taxon>Rhabditida</taxon>
        <taxon>Rhabditina</taxon>
        <taxon>Diplogasteromorpha</taxon>
        <taxon>Diplogasteroidea</taxon>
        <taxon>Neodiplogasteridae</taxon>
        <taxon>Pristionchus</taxon>
    </lineage>
</organism>
<protein>
    <submittedName>
        <fullName evidence="1">Uncharacterized protein</fullName>
    </submittedName>
</protein>
<dbReference type="Proteomes" id="UP000005239">
    <property type="component" value="Unassembled WGS sequence"/>
</dbReference>
<name>A0A2A6CHA7_PRIPA</name>
<accession>A0A8R1V4F9</accession>
<keyword evidence="2" id="KW-1185">Reference proteome</keyword>
<sequence length="110" mass="12283">MTHMKRVFLTLKLITEVLIYEGNNNYEIAALTKLPVRVGKDECVHEISRIKDQEDDIAASEFLAAKDDHTEEGVGEKTAEGEDGVELESVLLARKARKAEAPEDDSKAHF</sequence>
<evidence type="ECO:0000313" key="2">
    <source>
        <dbReference type="Proteomes" id="UP000005239"/>
    </source>
</evidence>
<dbReference type="EnsemblMetazoa" id="PPA46303.1">
    <property type="protein sequence ID" value="PPA46303.1"/>
    <property type="gene ID" value="WBGene00284672"/>
</dbReference>
<gene>
    <name evidence="1" type="primary">WBGene00284672</name>
</gene>
<reference evidence="1" key="2">
    <citation type="submission" date="2022-06" db="UniProtKB">
        <authorList>
            <consortium name="EnsemblMetazoa"/>
        </authorList>
    </citation>
    <scope>IDENTIFICATION</scope>
    <source>
        <strain evidence="1">PS312</strain>
    </source>
</reference>
<accession>A0A2A6CHA7</accession>